<comment type="caution">
    <text evidence="3">The sequence shown here is derived from an EMBL/GenBank/DDBJ whole genome shotgun (WGS) entry which is preliminary data.</text>
</comment>
<gene>
    <name evidence="3" type="ORF">GCM10009836_28110</name>
</gene>
<dbReference type="Proteomes" id="UP001500449">
    <property type="component" value="Unassembled WGS sequence"/>
</dbReference>
<evidence type="ECO:0000313" key="4">
    <source>
        <dbReference type="Proteomes" id="UP001500449"/>
    </source>
</evidence>
<feature type="region of interest" description="Disordered" evidence="1">
    <location>
        <begin position="1"/>
        <end position="46"/>
    </location>
</feature>
<feature type="transmembrane region" description="Helical" evidence="2">
    <location>
        <begin position="52"/>
        <end position="75"/>
    </location>
</feature>
<accession>A0ABN2N0I0</accession>
<evidence type="ECO:0000256" key="2">
    <source>
        <dbReference type="SAM" id="Phobius"/>
    </source>
</evidence>
<keyword evidence="2" id="KW-0812">Transmembrane</keyword>
<dbReference type="EMBL" id="BAAAQK010000006">
    <property type="protein sequence ID" value="GAA1846920.1"/>
    <property type="molecule type" value="Genomic_DNA"/>
</dbReference>
<organism evidence="3 4">
    <name type="scientific">Pseudonocardia ailaonensis</name>
    <dbReference type="NCBI Taxonomy" id="367279"/>
    <lineage>
        <taxon>Bacteria</taxon>
        <taxon>Bacillati</taxon>
        <taxon>Actinomycetota</taxon>
        <taxon>Actinomycetes</taxon>
        <taxon>Pseudonocardiales</taxon>
        <taxon>Pseudonocardiaceae</taxon>
        <taxon>Pseudonocardia</taxon>
    </lineage>
</organism>
<dbReference type="RefSeq" id="WP_344416434.1">
    <property type="nucleotide sequence ID" value="NZ_BAAAQK010000006.1"/>
</dbReference>
<keyword evidence="4" id="KW-1185">Reference proteome</keyword>
<protein>
    <submittedName>
        <fullName evidence="3">Uncharacterized protein</fullName>
    </submittedName>
</protein>
<keyword evidence="2" id="KW-0472">Membrane</keyword>
<evidence type="ECO:0000313" key="3">
    <source>
        <dbReference type="EMBL" id="GAA1846920.1"/>
    </source>
</evidence>
<proteinExistence type="predicted"/>
<feature type="compositionally biased region" description="Basic and acidic residues" evidence="1">
    <location>
        <begin position="1"/>
        <end position="35"/>
    </location>
</feature>
<evidence type="ECO:0000256" key="1">
    <source>
        <dbReference type="SAM" id="MobiDB-lite"/>
    </source>
</evidence>
<name>A0ABN2N0I0_9PSEU</name>
<reference evidence="3 4" key="1">
    <citation type="journal article" date="2019" name="Int. J. Syst. Evol. Microbiol.">
        <title>The Global Catalogue of Microorganisms (GCM) 10K type strain sequencing project: providing services to taxonomists for standard genome sequencing and annotation.</title>
        <authorList>
            <consortium name="The Broad Institute Genomics Platform"/>
            <consortium name="The Broad Institute Genome Sequencing Center for Infectious Disease"/>
            <person name="Wu L."/>
            <person name="Ma J."/>
        </authorList>
    </citation>
    <scope>NUCLEOTIDE SEQUENCE [LARGE SCALE GENOMIC DNA]</scope>
    <source>
        <strain evidence="3 4">JCM 16009</strain>
    </source>
</reference>
<sequence length="81" mass="8303">MSERASESSAGRERTGGASVGRERAGGASVGRERAGGSSVGHAPDRTGRAPVALVVLAWVWVAAPFLYGLIALLLKIPALF</sequence>
<keyword evidence="2" id="KW-1133">Transmembrane helix</keyword>